<keyword evidence="2" id="KW-1185">Reference proteome</keyword>
<proteinExistence type="predicted"/>
<accession>A0A8T0HHV1</accession>
<gene>
    <name evidence="1" type="ORF">KC19_6G125900</name>
</gene>
<sequence>MGMVSFSKVIMPAFLGSCVVSYAFWDLARNRKIFGGTVPHTIKGSEWGTETNKKMNAWPREAAGPVVMNPISRQNYNKA</sequence>
<dbReference type="OrthoDB" id="1840418at2759"/>
<evidence type="ECO:0000313" key="2">
    <source>
        <dbReference type="Proteomes" id="UP000822688"/>
    </source>
</evidence>
<dbReference type="PANTHER" id="PTHR34267:SF17">
    <property type="entry name" value="OS06G0114500 PROTEIN"/>
    <property type="match status" value="1"/>
</dbReference>
<dbReference type="Pfam" id="PF06592">
    <property type="entry name" value="DUF1138"/>
    <property type="match status" value="1"/>
</dbReference>
<evidence type="ECO:0000313" key="1">
    <source>
        <dbReference type="EMBL" id="KAG0569929.1"/>
    </source>
</evidence>
<dbReference type="EMBL" id="CM026427">
    <property type="protein sequence ID" value="KAG0569929.1"/>
    <property type="molecule type" value="Genomic_DNA"/>
</dbReference>
<dbReference type="Proteomes" id="UP000822688">
    <property type="component" value="Chromosome 6"/>
</dbReference>
<organism evidence="1 2">
    <name type="scientific">Ceratodon purpureus</name>
    <name type="common">Fire moss</name>
    <name type="synonym">Dicranum purpureum</name>
    <dbReference type="NCBI Taxonomy" id="3225"/>
    <lineage>
        <taxon>Eukaryota</taxon>
        <taxon>Viridiplantae</taxon>
        <taxon>Streptophyta</taxon>
        <taxon>Embryophyta</taxon>
        <taxon>Bryophyta</taxon>
        <taxon>Bryophytina</taxon>
        <taxon>Bryopsida</taxon>
        <taxon>Dicranidae</taxon>
        <taxon>Pseudoditrichales</taxon>
        <taxon>Ditrichaceae</taxon>
        <taxon>Ceratodon</taxon>
    </lineage>
</organism>
<reference evidence="1 2" key="1">
    <citation type="submission" date="2020-06" db="EMBL/GenBank/DDBJ databases">
        <title>WGS assembly of Ceratodon purpureus strain R40.</title>
        <authorList>
            <person name="Carey S.B."/>
            <person name="Jenkins J."/>
            <person name="Shu S."/>
            <person name="Lovell J.T."/>
            <person name="Sreedasyam A."/>
            <person name="Maumus F."/>
            <person name="Tiley G.P."/>
            <person name="Fernandez-Pozo N."/>
            <person name="Barry K."/>
            <person name="Chen C."/>
            <person name="Wang M."/>
            <person name="Lipzen A."/>
            <person name="Daum C."/>
            <person name="Saski C.A."/>
            <person name="Payton A.C."/>
            <person name="Mcbreen J.C."/>
            <person name="Conrad R.E."/>
            <person name="Kollar L.M."/>
            <person name="Olsson S."/>
            <person name="Huttunen S."/>
            <person name="Landis J.B."/>
            <person name="Wickett N.J."/>
            <person name="Johnson M.G."/>
            <person name="Rensing S.A."/>
            <person name="Grimwood J."/>
            <person name="Schmutz J."/>
            <person name="Mcdaniel S.F."/>
        </authorList>
    </citation>
    <scope>NUCLEOTIDE SEQUENCE [LARGE SCALE GENOMIC DNA]</scope>
    <source>
        <strain evidence="1 2">R40</strain>
    </source>
</reference>
<dbReference type="InterPro" id="IPR009515">
    <property type="entry name" value="DUF1138"/>
</dbReference>
<name>A0A8T0HHV1_CERPU</name>
<dbReference type="AlphaFoldDB" id="A0A8T0HHV1"/>
<dbReference type="PANTHER" id="PTHR34267">
    <property type="entry name" value="OS11G0161033 PROTEIN"/>
    <property type="match status" value="1"/>
</dbReference>
<comment type="caution">
    <text evidence="1">The sequence shown here is derived from an EMBL/GenBank/DDBJ whole genome shotgun (WGS) entry which is preliminary data.</text>
</comment>
<protein>
    <submittedName>
        <fullName evidence="1">Uncharacterized protein</fullName>
    </submittedName>
</protein>